<accession>A0A381RL94</accession>
<feature type="region of interest" description="Disordered" evidence="1">
    <location>
        <begin position="1"/>
        <end position="48"/>
    </location>
</feature>
<evidence type="ECO:0000256" key="1">
    <source>
        <dbReference type="SAM" id="MobiDB-lite"/>
    </source>
</evidence>
<evidence type="ECO:0000313" key="2">
    <source>
        <dbReference type="EMBL" id="SUZ92606.1"/>
    </source>
</evidence>
<name>A0A381RL94_9ZZZZ</name>
<organism evidence="2">
    <name type="scientific">marine metagenome</name>
    <dbReference type="NCBI Taxonomy" id="408172"/>
    <lineage>
        <taxon>unclassified sequences</taxon>
        <taxon>metagenomes</taxon>
        <taxon>ecological metagenomes</taxon>
    </lineage>
</organism>
<sequence>MTPFERRGNGGPVFTPEEVAQREQGFVNRVERGSAPSDPNRGAPPAGRGVGSYNQVWFEQGARVAVVNGEPRTSLITYPSNGRIPSLTVEGQRRKDEYHGFRSQFGEFDHPEMRPLADRCIVYYASSPTATLGPPMTPSGGYNQNIRVIQTADYVVIHGEMIHDTRIVRLGEPNRLPAHVRPWFGDSWGRWEGNTLVIETTNIHPGMGFNEMNDKILNSEDMMVVERLTRLDEDNILYEFEVQDPRTYTEVWGGQIPWQSFDQQIYEYACAEGNYSLENVLKGARYQEAQESENR</sequence>
<reference evidence="2" key="1">
    <citation type="submission" date="2018-05" db="EMBL/GenBank/DDBJ databases">
        <authorList>
            <person name="Lanie J.A."/>
            <person name="Ng W.-L."/>
            <person name="Kazmierczak K.M."/>
            <person name="Andrzejewski T.M."/>
            <person name="Davidsen T.M."/>
            <person name="Wayne K.J."/>
            <person name="Tettelin H."/>
            <person name="Glass J.I."/>
            <person name="Rusch D."/>
            <person name="Podicherti R."/>
            <person name="Tsui H.-C.T."/>
            <person name="Winkler M.E."/>
        </authorList>
    </citation>
    <scope>NUCLEOTIDE SEQUENCE</scope>
</reference>
<dbReference type="EMBL" id="UINC01002073">
    <property type="protein sequence ID" value="SUZ92606.1"/>
    <property type="molecule type" value="Genomic_DNA"/>
</dbReference>
<gene>
    <name evidence="2" type="ORF">METZ01_LOCUS45460</name>
</gene>
<protein>
    <submittedName>
        <fullName evidence="2">Uncharacterized protein</fullName>
    </submittedName>
</protein>
<dbReference type="AlphaFoldDB" id="A0A381RL94"/>
<proteinExistence type="predicted"/>